<feature type="domain" description="Plus3" evidence="6">
    <location>
        <begin position="336"/>
        <end position="472"/>
    </location>
</feature>
<dbReference type="EMBL" id="JABELV010000011">
    <property type="protein sequence ID" value="KAG7571097.1"/>
    <property type="molecule type" value="Genomic_DNA"/>
</dbReference>
<dbReference type="GO" id="GO:1990269">
    <property type="term" value="F:RNA polymerase II C-terminal domain phosphoserine binding"/>
    <property type="evidence" value="ECO:0007669"/>
    <property type="project" value="TreeGrafter"/>
</dbReference>
<feature type="region of interest" description="Disordered" evidence="5">
    <location>
        <begin position="582"/>
        <end position="626"/>
    </location>
</feature>
<evidence type="ECO:0000313" key="8">
    <source>
        <dbReference type="Proteomes" id="UP000812966"/>
    </source>
</evidence>
<keyword evidence="3" id="KW-0804">Transcription</keyword>
<comment type="caution">
    <text evidence="7">The sequence shown here is derived from an EMBL/GenBank/DDBJ whole genome shotgun (WGS) entry which is preliminary data.</text>
</comment>
<evidence type="ECO:0000259" key="6">
    <source>
        <dbReference type="PROSITE" id="PS51360"/>
    </source>
</evidence>
<name>A0A8K0JS99_9TREE</name>
<dbReference type="Proteomes" id="UP000812966">
    <property type="component" value="Unassembled WGS sequence"/>
</dbReference>
<feature type="region of interest" description="Disordered" evidence="5">
    <location>
        <begin position="1"/>
        <end position="160"/>
    </location>
</feature>
<feature type="compositionally biased region" description="Acidic residues" evidence="5">
    <location>
        <begin position="208"/>
        <end position="233"/>
    </location>
</feature>
<dbReference type="AlphaFoldDB" id="A0A8K0JS99"/>
<dbReference type="PROSITE" id="PS51360">
    <property type="entry name" value="PLUS3"/>
    <property type="match status" value="1"/>
</dbReference>
<feature type="compositionally biased region" description="Polar residues" evidence="5">
    <location>
        <begin position="82"/>
        <end position="92"/>
    </location>
</feature>
<feature type="compositionally biased region" description="Basic and acidic residues" evidence="5">
    <location>
        <begin position="135"/>
        <end position="145"/>
    </location>
</feature>
<evidence type="ECO:0000256" key="1">
    <source>
        <dbReference type="ARBA" id="ARBA00004123"/>
    </source>
</evidence>
<feature type="compositionally biased region" description="Basic and acidic residues" evidence="5">
    <location>
        <begin position="93"/>
        <end position="104"/>
    </location>
</feature>
<evidence type="ECO:0000256" key="2">
    <source>
        <dbReference type="ARBA" id="ARBA00023015"/>
    </source>
</evidence>
<dbReference type="GO" id="GO:0003677">
    <property type="term" value="F:DNA binding"/>
    <property type="evidence" value="ECO:0007669"/>
    <property type="project" value="InterPro"/>
</dbReference>
<feature type="compositionally biased region" description="Basic and acidic residues" evidence="5">
    <location>
        <begin position="278"/>
        <end position="292"/>
    </location>
</feature>
<feature type="compositionally biased region" description="Acidic residues" evidence="5">
    <location>
        <begin position="37"/>
        <end position="47"/>
    </location>
</feature>
<feature type="compositionally biased region" description="Acidic residues" evidence="5">
    <location>
        <begin position="55"/>
        <end position="70"/>
    </location>
</feature>
<keyword evidence="8" id="KW-1185">Reference proteome</keyword>
<keyword evidence="2" id="KW-0805">Transcription regulation</keyword>
<evidence type="ECO:0000256" key="5">
    <source>
        <dbReference type="SAM" id="MobiDB-lite"/>
    </source>
</evidence>
<dbReference type="SMART" id="SM00719">
    <property type="entry name" value="Plus3"/>
    <property type="match status" value="1"/>
</dbReference>
<dbReference type="GO" id="GO:0016593">
    <property type="term" value="C:Cdc73/Paf1 complex"/>
    <property type="evidence" value="ECO:0007669"/>
    <property type="project" value="TreeGrafter"/>
</dbReference>
<dbReference type="InterPro" id="IPR004343">
    <property type="entry name" value="Plus-3_dom"/>
</dbReference>
<evidence type="ECO:0000313" key="7">
    <source>
        <dbReference type="EMBL" id="KAG7571097.1"/>
    </source>
</evidence>
<feature type="region of interest" description="Disordered" evidence="5">
    <location>
        <begin position="192"/>
        <end position="339"/>
    </location>
</feature>
<dbReference type="SUPFAM" id="SSF159042">
    <property type="entry name" value="Plus3-like"/>
    <property type="match status" value="1"/>
</dbReference>
<dbReference type="Gene3D" id="3.90.70.200">
    <property type="entry name" value="Plus-3 domain"/>
    <property type="match status" value="1"/>
</dbReference>
<evidence type="ECO:0000256" key="3">
    <source>
        <dbReference type="ARBA" id="ARBA00023163"/>
    </source>
</evidence>
<dbReference type="Pfam" id="PF03126">
    <property type="entry name" value="Plus-3"/>
    <property type="match status" value="1"/>
</dbReference>
<accession>A0A8K0JS99</accession>
<protein>
    <recommendedName>
        <fullName evidence="6">Plus3 domain-containing protein</fullName>
    </recommendedName>
</protein>
<comment type="subcellular location">
    <subcellularLocation>
        <location evidence="1">Nucleus</location>
    </subcellularLocation>
</comment>
<feature type="compositionally biased region" description="Polar residues" evidence="5">
    <location>
        <begin position="599"/>
        <end position="618"/>
    </location>
</feature>
<organism evidence="7 8">
    <name type="scientific">Filobasidium floriforme</name>
    <dbReference type="NCBI Taxonomy" id="5210"/>
    <lineage>
        <taxon>Eukaryota</taxon>
        <taxon>Fungi</taxon>
        <taxon>Dikarya</taxon>
        <taxon>Basidiomycota</taxon>
        <taxon>Agaricomycotina</taxon>
        <taxon>Tremellomycetes</taxon>
        <taxon>Filobasidiales</taxon>
        <taxon>Filobasidiaceae</taxon>
        <taxon>Filobasidium</taxon>
    </lineage>
</organism>
<sequence length="637" mass="71896">MSDIDDELLDLAGEGTDTGRKRKTSGNGSKKYKSEDIIDDDETEDDLPQGGRAADEEEDDMDIDLESEDGYGERGPIHEPSAPTTAQTSTRVSPERTSEERESKPAPVKKSKPKEKKAPVPKGRAVKRKAPASKPSKETATDPEARNPYPLEGKFKDEDDRDYLLGLPEIEREEIIASRLEEHQKFVDRQQLAALYSRTNPGEAPARDEDEEEDAEGEEDMEMDMDIDQESEEELGRGATRTKTTSEPKSQALDKLAEQRRARTDKAKNGTSAPKTRKRDDDSDAESYKSEGSEYGARPGKKSRRGRSVDMYSDEESDSDRGDRNRRDKPKKDDRPVDLDTIHRVQLTRADLAEYKHRAFFETMIKGAYVRCISGQDERKQPKYRLFQVVGLTGEERKYEMEDRGRNIMENRRLQLRYGKVTRPYKMAEVSNSKLSESEFRRWQATMDTDDVTIPFRSDVEEKAVKLGEFKNRNVTDEEIQARLSAMQKMGAGPANNREEEILKSELSLAQRRHDTEGAIALQAQLVDLQSVRLAQEQGNVSNDTTAAMLAKVNERSRRIVQDAHKRAFKIETERKRLALGDFKSRRALDTPSPRGSPAPNQAGTSTAPVDLTNNEQAKVTETKTGDVAVELDLGDF</sequence>
<dbReference type="PANTHER" id="PTHR13115">
    <property type="entry name" value="RNA POLYMERASE-ASSOCIATED PROTEIN RTF1 HOMOLOG"/>
    <property type="match status" value="1"/>
</dbReference>
<reference evidence="7" key="1">
    <citation type="submission" date="2020-04" db="EMBL/GenBank/DDBJ databases">
        <title>Analysis of mating type loci in Filobasidium floriforme.</title>
        <authorList>
            <person name="Nowrousian M."/>
        </authorList>
    </citation>
    <scope>NUCLEOTIDE SEQUENCE</scope>
    <source>
        <strain evidence="7">CBS 6242</strain>
    </source>
</reference>
<dbReference type="InterPro" id="IPR036128">
    <property type="entry name" value="Plus3-like_sf"/>
</dbReference>
<gene>
    <name evidence="7" type="ORF">FFLO_00922</name>
</gene>
<keyword evidence="4" id="KW-0539">Nucleus</keyword>
<proteinExistence type="predicted"/>
<evidence type="ECO:0000256" key="4">
    <source>
        <dbReference type="ARBA" id="ARBA00023242"/>
    </source>
</evidence>
<feature type="compositionally biased region" description="Basic and acidic residues" evidence="5">
    <location>
        <begin position="319"/>
        <end position="339"/>
    </location>
</feature>
<dbReference type="PANTHER" id="PTHR13115:SF8">
    <property type="entry name" value="RNA POLYMERASE-ASSOCIATED PROTEIN RTF1 HOMOLOG"/>
    <property type="match status" value="1"/>
</dbReference>
<feature type="compositionally biased region" description="Basic and acidic residues" evidence="5">
    <location>
        <begin position="255"/>
        <end position="268"/>
    </location>
</feature>